<sequence length="348" mass="39580">MASILVATFAHPSAMAAYRPPHRRKEDRVESVASMKRTAAINVAAAPSMEHIASISRSGGHAPNEDALTHYSTQESFRAFIQSKLTKLYEKYPAFQQSFRTISRDERDLFYSITDILLLFRKLREGLIASRRTDKFSVEVYETSARLALLITDHAQLVSSLSKLIPDLYLASKPAHSTENLDTDGRSLYVQIYLIYQLSYLRSPPAFLSILRSFPSKFKQSLEPNTLQLPLRIWSLSNSSSYRRLFSLFNSRSLSPEQTSLSDEKQIRSSNLDILIQRTLDLGLLQWREGAWAILRTAYKECPETFIKDALGFRTDVEIETVREWLKARGVKEIVEGSGRWSFAGITA</sequence>
<evidence type="ECO:0000313" key="1">
    <source>
        <dbReference type="EMBL" id="CED82251.1"/>
    </source>
</evidence>
<accession>A0A0F7SLE2</accession>
<dbReference type="PANTHER" id="PTHR39398">
    <property type="entry name" value="YALI0F14311P"/>
    <property type="match status" value="1"/>
</dbReference>
<dbReference type="Gene3D" id="1.25.40.990">
    <property type="match status" value="1"/>
</dbReference>
<dbReference type="AlphaFoldDB" id="A0A0F7SLE2"/>
<reference evidence="1" key="1">
    <citation type="submission" date="2014-08" db="EMBL/GenBank/DDBJ databases">
        <authorList>
            <person name="Sharma Rahul"/>
            <person name="Thines Marco"/>
        </authorList>
    </citation>
    <scope>NUCLEOTIDE SEQUENCE</scope>
</reference>
<proteinExistence type="predicted"/>
<dbReference type="PANTHER" id="PTHR39398:SF1">
    <property type="entry name" value="CSN8_PSMD8_EIF3K DOMAIN-CONTAINING PROTEIN"/>
    <property type="match status" value="1"/>
</dbReference>
<name>A0A0F7SLE2_PHARH</name>
<dbReference type="EMBL" id="LN483124">
    <property type="protein sequence ID" value="CED82251.1"/>
    <property type="molecule type" value="Genomic_DNA"/>
</dbReference>
<protein>
    <submittedName>
        <fullName evidence="1">SAC3/GANP/Nin1/mts3/eIF-3 p25</fullName>
    </submittedName>
</protein>
<organism evidence="1">
    <name type="scientific">Phaffia rhodozyma</name>
    <name type="common">Yeast</name>
    <name type="synonym">Xanthophyllomyces dendrorhous</name>
    <dbReference type="NCBI Taxonomy" id="264483"/>
    <lineage>
        <taxon>Eukaryota</taxon>
        <taxon>Fungi</taxon>
        <taxon>Dikarya</taxon>
        <taxon>Basidiomycota</taxon>
        <taxon>Agaricomycotina</taxon>
        <taxon>Tremellomycetes</taxon>
        <taxon>Cystofilobasidiales</taxon>
        <taxon>Mrakiaceae</taxon>
        <taxon>Phaffia</taxon>
    </lineage>
</organism>